<reference evidence="1 2" key="1">
    <citation type="submission" date="2014-04" db="EMBL/GenBank/DDBJ databases">
        <authorList>
            <consortium name="DOE Joint Genome Institute"/>
            <person name="Kuo A."/>
            <person name="Gay G."/>
            <person name="Dore J."/>
            <person name="Kohler A."/>
            <person name="Nagy L.G."/>
            <person name="Floudas D."/>
            <person name="Copeland A."/>
            <person name="Barry K.W."/>
            <person name="Cichocki N."/>
            <person name="Veneault-Fourrey C."/>
            <person name="LaButti K."/>
            <person name="Lindquist E.A."/>
            <person name="Lipzen A."/>
            <person name="Lundell T."/>
            <person name="Morin E."/>
            <person name="Murat C."/>
            <person name="Sun H."/>
            <person name="Tunlid A."/>
            <person name="Henrissat B."/>
            <person name="Grigoriev I.V."/>
            <person name="Hibbett D.S."/>
            <person name="Martin F."/>
            <person name="Nordberg H.P."/>
            <person name="Cantor M.N."/>
            <person name="Hua S.X."/>
        </authorList>
    </citation>
    <scope>NUCLEOTIDE SEQUENCE [LARGE SCALE GENOMIC DNA]</scope>
    <source>
        <strain evidence="2">h7</strain>
    </source>
</reference>
<keyword evidence="2" id="KW-1185">Reference proteome</keyword>
<dbReference type="AlphaFoldDB" id="A0A0C3BZV5"/>
<evidence type="ECO:0000313" key="2">
    <source>
        <dbReference type="Proteomes" id="UP000053424"/>
    </source>
</evidence>
<dbReference type="Proteomes" id="UP000053424">
    <property type="component" value="Unassembled WGS sequence"/>
</dbReference>
<sequence length="52" mass="5962">MRRKIINFSTRAQGIDVIGLPSRLALRKPGAPNCNETKYDQFMKQAEVFFFG</sequence>
<dbReference type="EMBL" id="KN831778">
    <property type="protein sequence ID" value="KIM42105.1"/>
    <property type="molecule type" value="Genomic_DNA"/>
</dbReference>
<accession>A0A0C3BZV5</accession>
<gene>
    <name evidence="1" type="ORF">M413DRAFT_127172</name>
</gene>
<proteinExistence type="predicted"/>
<protein>
    <submittedName>
        <fullName evidence="1">Uncharacterized protein</fullName>
    </submittedName>
</protein>
<dbReference type="HOGENOM" id="CLU_3087458_0_0_1"/>
<name>A0A0C3BZV5_HEBCY</name>
<reference evidence="2" key="2">
    <citation type="submission" date="2015-01" db="EMBL/GenBank/DDBJ databases">
        <title>Evolutionary Origins and Diversification of the Mycorrhizal Mutualists.</title>
        <authorList>
            <consortium name="DOE Joint Genome Institute"/>
            <consortium name="Mycorrhizal Genomics Consortium"/>
            <person name="Kohler A."/>
            <person name="Kuo A."/>
            <person name="Nagy L.G."/>
            <person name="Floudas D."/>
            <person name="Copeland A."/>
            <person name="Barry K.W."/>
            <person name="Cichocki N."/>
            <person name="Veneault-Fourrey C."/>
            <person name="LaButti K."/>
            <person name="Lindquist E.A."/>
            <person name="Lipzen A."/>
            <person name="Lundell T."/>
            <person name="Morin E."/>
            <person name="Murat C."/>
            <person name="Riley R."/>
            <person name="Ohm R."/>
            <person name="Sun H."/>
            <person name="Tunlid A."/>
            <person name="Henrissat B."/>
            <person name="Grigoriev I.V."/>
            <person name="Hibbett D.S."/>
            <person name="Martin F."/>
        </authorList>
    </citation>
    <scope>NUCLEOTIDE SEQUENCE [LARGE SCALE GENOMIC DNA]</scope>
    <source>
        <strain evidence="2">h7</strain>
    </source>
</reference>
<evidence type="ECO:0000313" key="1">
    <source>
        <dbReference type="EMBL" id="KIM42105.1"/>
    </source>
</evidence>
<organism evidence="1 2">
    <name type="scientific">Hebeloma cylindrosporum</name>
    <dbReference type="NCBI Taxonomy" id="76867"/>
    <lineage>
        <taxon>Eukaryota</taxon>
        <taxon>Fungi</taxon>
        <taxon>Dikarya</taxon>
        <taxon>Basidiomycota</taxon>
        <taxon>Agaricomycotina</taxon>
        <taxon>Agaricomycetes</taxon>
        <taxon>Agaricomycetidae</taxon>
        <taxon>Agaricales</taxon>
        <taxon>Agaricineae</taxon>
        <taxon>Hymenogastraceae</taxon>
        <taxon>Hebeloma</taxon>
    </lineage>
</organism>